<dbReference type="AlphaFoldDB" id="A0A5J4YTM0"/>
<dbReference type="CDD" id="cd13999">
    <property type="entry name" value="STKc_MAP3K-like"/>
    <property type="match status" value="1"/>
</dbReference>
<keyword evidence="4" id="KW-1185">Reference proteome</keyword>
<dbReference type="GO" id="GO:0004674">
    <property type="term" value="F:protein serine/threonine kinase activity"/>
    <property type="evidence" value="ECO:0007669"/>
    <property type="project" value="TreeGrafter"/>
</dbReference>
<dbReference type="InterPro" id="IPR051681">
    <property type="entry name" value="Ser/Thr_Kinases-Pseudokinases"/>
</dbReference>
<dbReference type="Proteomes" id="UP000324585">
    <property type="component" value="Unassembled WGS sequence"/>
</dbReference>
<dbReference type="EMBL" id="VRMN01000004">
    <property type="protein sequence ID" value="KAA8494518.1"/>
    <property type="molecule type" value="Genomic_DNA"/>
</dbReference>
<evidence type="ECO:0000256" key="1">
    <source>
        <dbReference type="SAM" id="Coils"/>
    </source>
</evidence>
<keyword evidence="3" id="KW-0808">Transferase</keyword>
<evidence type="ECO:0000313" key="4">
    <source>
        <dbReference type="Proteomes" id="UP000324585"/>
    </source>
</evidence>
<evidence type="ECO:0000259" key="2">
    <source>
        <dbReference type="PROSITE" id="PS50011"/>
    </source>
</evidence>
<proteinExistence type="predicted"/>
<organism evidence="3 4">
    <name type="scientific">Porphyridium purpureum</name>
    <name type="common">Red alga</name>
    <name type="synonym">Porphyridium cruentum</name>
    <dbReference type="NCBI Taxonomy" id="35688"/>
    <lineage>
        <taxon>Eukaryota</taxon>
        <taxon>Rhodophyta</taxon>
        <taxon>Bangiophyceae</taxon>
        <taxon>Porphyridiales</taxon>
        <taxon>Porphyridiaceae</taxon>
        <taxon>Porphyridium</taxon>
    </lineage>
</organism>
<accession>A0A5J4YTM0</accession>
<dbReference type="SMART" id="SM00220">
    <property type="entry name" value="S_TKc"/>
    <property type="match status" value="1"/>
</dbReference>
<dbReference type="OMA" id="CWSGDIH"/>
<sequence>MDTDAAPLERERIEAPASGGIDIKAERIAALSDIVADQEATIFQLRAENNELQARLEVRDDEMVAAEEYTAIIRARLRELAKLANAEQHGEQASDVLEQLDDGIIDNTVDLALPDRHIEAQREQWLRRAGLYCDPQELTFAKALRGGTTANVYKALLYGSECAVKMIKSREELESSDPALASRIEIDVWREVCCMYRLRHPNIIALLGVVYSSSSIASASCTVELGKAPMISTRRALVFEYAEKGTLDVKKCSTSFTLVLQMSLGIARGMAFAHARGVIHRDLKPSNVLISKHGEPKVADWGLSKVMMGGKTSGVMTGETGTYLWMAPEVLKYEPYNESCDVYSFGIMMWNLMYGSENPYLLTPLQVAKGVAKNALRPKIPTSPNPEFRTLMEQCWHEEPSKRPPFVDVCARLEIILADHNIHKSAAGGLIKRIWG</sequence>
<dbReference type="PANTHER" id="PTHR44329">
    <property type="entry name" value="SERINE/THREONINE-PROTEIN KINASE TNNI3K-RELATED"/>
    <property type="match status" value="1"/>
</dbReference>
<dbReference type="GO" id="GO:0005524">
    <property type="term" value="F:ATP binding"/>
    <property type="evidence" value="ECO:0007669"/>
    <property type="project" value="InterPro"/>
</dbReference>
<dbReference type="Gene3D" id="3.30.200.20">
    <property type="entry name" value="Phosphorylase Kinase, domain 1"/>
    <property type="match status" value="1"/>
</dbReference>
<comment type="caution">
    <text evidence="3">The sequence shown here is derived from an EMBL/GenBank/DDBJ whole genome shotgun (WGS) entry which is preliminary data.</text>
</comment>
<keyword evidence="1" id="KW-0175">Coiled coil</keyword>
<evidence type="ECO:0000313" key="3">
    <source>
        <dbReference type="EMBL" id="KAA8494518.1"/>
    </source>
</evidence>
<gene>
    <name evidence="3" type="ORF">FVE85_2759</name>
</gene>
<dbReference type="PROSITE" id="PS00108">
    <property type="entry name" value="PROTEIN_KINASE_ST"/>
    <property type="match status" value="1"/>
</dbReference>
<dbReference type="SUPFAM" id="SSF56112">
    <property type="entry name" value="Protein kinase-like (PK-like)"/>
    <property type="match status" value="1"/>
</dbReference>
<dbReference type="InterPro" id="IPR000719">
    <property type="entry name" value="Prot_kinase_dom"/>
</dbReference>
<name>A0A5J4YTM0_PORPP</name>
<dbReference type="PRINTS" id="PR00109">
    <property type="entry name" value="TYRKINASE"/>
</dbReference>
<dbReference type="OrthoDB" id="933at2759"/>
<dbReference type="Gene3D" id="1.10.510.10">
    <property type="entry name" value="Transferase(Phosphotransferase) domain 1"/>
    <property type="match status" value="1"/>
</dbReference>
<feature type="coiled-coil region" evidence="1">
    <location>
        <begin position="35"/>
        <end position="62"/>
    </location>
</feature>
<dbReference type="InterPro" id="IPR001245">
    <property type="entry name" value="Ser-Thr/Tyr_kinase_cat_dom"/>
</dbReference>
<dbReference type="Pfam" id="PF07714">
    <property type="entry name" value="PK_Tyr_Ser-Thr"/>
    <property type="match status" value="1"/>
</dbReference>
<dbReference type="InterPro" id="IPR011009">
    <property type="entry name" value="Kinase-like_dom_sf"/>
</dbReference>
<reference evidence="4" key="1">
    <citation type="journal article" date="2019" name="Nat. Commun.">
        <title>Expansion of phycobilisome linker gene families in mesophilic red algae.</title>
        <authorList>
            <person name="Lee J."/>
            <person name="Kim D."/>
            <person name="Bhattacharya D."/>
            <person name="Yoon H.S."/>
        </authorList>
    </citation>
    <scope>NUCLEOTIDE SEQUENCE [LARGE SCALE GENOMIC DNA]</scope>
    <source>
        <strain evidence="4">CCMP 1328</strain>
    </source>
</reference>
<dbReference type="PROSITE" id="PS50011">
    <property type="entry name" value="PROTEIN_KINASE_DOM"/>
    <property type="match status" value="1"/>
</dbReference>
<keyword evidence="3" id="KW-0418">Kinase</keyword>
<dbReference type="InterPro" id="IPR008271">
    <property type="entry name" value="Ser/Thr_kinase_AS"/>
</dbReference>
<feature type="domain" description="Protein kinase" evidence="2">
    <location>
        <begin position="138"/>
        <end position="417"/>
    </location>
</feature>
<protein>
    <submittedName>
        <fullName evidence="3">Serine/threonine-protein kinase STY8</fullName>
    </submittedName>
</protein>